<dbReference type="GO" id="GO:0016740">
    <property type="term" value="F:transferase activity"/>
    <property type="evidence" value="ECO:0007669"/>
    <property type="project" value="UniProtKB-KW"/>
</dbReference>
<proteinExistence type="predicted"/>
<keyword evidence="2" id="KW-1185">Reference proteome</keyword>
<dbReference type="SUPFAM" id="SSF53756">
    <property type="entry name" value="UDP-Glycosyltransferase/glycogen phosphorylase"/>
    <property type="match status" value="2"/>
</dbReference>
<dbReference type="EMBL" id="LT629749">
    <property type="protein sequence ID" value="SDT37366.1"/>
    <property type="molecule type" value="Genomic_DNA"/>
</dbReference>
<evidence type="ECO:0000313" key="2">
    <source>
        <dbReference type="Proteomes" id="UP000199092"/>
    </source>
</evidence>
<name>A0A1H1ZVS8_9ACTN</name>
<reference evidence="1 2" key="1">
    <citation type="submission" date="2016-10" db="EMBL/GenBank/DDBJ databases">
        <authorList>
            <person name="de Groot N.N."/>
        </authorList>
    </citation>
    <scope>NUCLEOTIDE SEQUENCE [LARGE SCALE GENOMIC DNA]</scope>
    <source>
        <strain evidence="1 2">DSM 21741</strain>
    </source>
</reference>
<keyword evidence="1" id="KW-0808">Transferase</keyword>
<organism evidence="1 2">
    <name type="scientific">Friedmanniella luteola</name>
    <dbReference type="NCBI Taxonomy" id="546871"/>
    <lineage>
        <taxon>Bacteria</taxon>
        <taxon>Bacillati</taxon>
        <taxon>Actinomycetota</taxon>
        <taxon>Actinomycetes</taxon>
        <taxon>Propionibacteriales</taxon>
        <taxon>Nocardioidaceae</taxon>
        <taxon>Friedmanniella</taxon>
    </lineage>
</organism>
<dbReference type="STRING" id="546871.SAMN04488543_4016"/>
<dbReference type="Proteomes" id="UP000199092">
    <property type="component" value="Chromosome I"/>
</dbReference>
<protein>
    <submittedName>
        <fullName evidence="1">UDP-N-acetylglucosamine:LPS N-acetylglucosamine transferase</fullName>
    </submittedName>
</protein>
<accession>A0A1H1ZVS8</accession>
<dbReference type="Gene3D" id="3.40.50.2000">
    <property type="entry name" value="Glycogen Phosphorylase B"/>
    <property type="match status" value="2"/>
</dbReference>
<dbReference type="AlphaFoldDB" id="A0A1H1ZVS8"/>
<evidence type="ECO:0000313" key="1">
    <source>
        <dbReference type="EMBL" id="SDT37366.1"/>
    </source>
</evidence>
<sequence length="746" mass="80041">MSVDGSRRVDVLDISDLRFPGGTSHSIAEEVRAQRRHGWTTGLVHLNGPLVTRVTPVNPQIRRLVDGRQVKLLVGDDPVEADVVVVRHPAVLQHAAEQLPPVRTGSVVVVANAGPRDIDGYEHYRPETVHQIAAEHFGVEPVWAPIGPLVRDEIAPLLDPGSLRAEDWVNIIEVDAWQVRRSGWQSDRPVIGRHSRSSPQKWPADAATLRLVYPTDGSMTVKVLGGAGPAEKLLGERPPSWEVLEFGEQAPRDFLAGLDFFVYHHDPRWVEAFGRTILEALASGVPAVLPPHFEALFGPAASYAEPSGVRDLITGLYADRARYEAQVAAATADVRRRFGHEAHVGRITDLIGAPRTAGPDQPGTAVPVAPPATAGAGALPTVPSAGPVAVEKPRLLFITSNGAGMGHLTRLLAYARRTAADAEPHFLSLSQAVGVVGEFGFGYEYLPSTKATGMSAKTWHALFAERVSETVARLRPAAVVFDGTWPYDGIVAARRADPGPRWVWSRRGMWRAGQNREQLAKAAWFDAVLEPGDFAAAYDQGVTVAAPSRRVGPVTLADHDELEDRATARRSLGLDPDAPMALVSLGAGNIDDTSGTTGAVVGALRRLGVEICVTRPAISARGGGLDDVHLIRDFPLSRRYRAFDLAVSATGYNSFHELLRFGLPTLFVPNRATSLDDQAGRARFAADRGLAHALDDVTVETAQPLLADLLERGPTMVAAMADLDPGNGAHEGAALLLDLAAGRPSW</sequence>
<gene>
    <name evidence="1" type="ORF">SAMN04488543_4016</name>
</gene>